<dbReference type="GeneID" id="27718635"/>
<feature type="compositionally biased region" description="Low complexity" evidence="1">
    <location>
        <begin position="59"/>
        <end position="74"/>
    </location>
</feature>
<feature type="compositionally biased region" description="Polar residues" evidence="1">
    <location>
        <begin position="95"/>
        <end position="107"/>
    </location>
</feature>
<feature type="compositionally biased region" description="Polar residues" evidence="1">
    <location>
        <begin position="159"/>
        <end position="181"/>
    </location>
</feature>
<dbReference type="KEGG" id="sapo:SAPIO_CDS0483"/>
<dbReference type="EMBL" id="JOWA01000022">
    <property type="protein sequence ID" value="KEZ46653.1"/>
    <property type="molecule type" value="Genomic_DNA"/>
</dbReference>
<feature type="region of interest" description="Disordered" evidence="1">
    <location>
        <begin position="140"/>
        <end position="192"/>
    </location>
</feature>
<evidence type="ECO:0000313" key="3">
    <source>
        <dbReference type="EMBL" id="KEZ46653.1"/>
    </source>
</evidence>
<feature type="region of interest" description="Disordered" evidence="1">
    <location>
        <begin position="616"/>
        <end position="688"/>
    </location>
</feature>
<gene>
    <name evidence="3" type="ORF">SAPIO_CDS0483</name>
</gene>
<feature type="region of interest" description="Disordered" evidence="1">
    <location>
        <begin position="223"/>
        <end position="248"/>
    </location>
</feature>
<dbReference type="AlphaFoldDB" id="A0A084GH41"/>
<dbReference type="VEuPathDB" id="FungiDB:SAPIO_CDS0483"/>
<feature type="compositionally biased region" description="Low complexity" evidence="1">
    <location>
        <begin position="503"/>
        <end position="520"/>
    </location>
</feature>
<evidence type="ECO:0000313" key="4">
    <source>
        <dbReference type="Proteomes" id="UP000028545"/>
    </source>
</evidence>
<dbReference type="InterPro" id="IPR025676">
    <property type="entry name" value="Clr5_dom"/>
</dbReference>
<accession>A0A084GH41</accession>
<comment type="caution">
    <text evidence="3">The sequence shown here is derived from an EMBL/GenBank/DDBJ whole genome shotgun (WGS) entry which is preliminary data.</text>
</comment>
<dbReference type="HOGENOM" id="CLU_008755_0_0_1"/>
<reference evidence="3 4" key="1">
    <citation type="journal article" date="2014" name="Genome Announc.">
        <title>Draft genome sequence of the pathogenic fungus Scedosporium apiospermum.</title>
        <authorList>
            <person name="Vandeputte P."/>
            <person name="Ghamrawi S."/>
            <person name="Rechenmann M."/>
            <person name="Iltis A."/>
            <person name="Giraud S."/>
            <person name="Fleury M."/>
            <person name="Thornton C."/>
            <person name="Delhaes L."/>
            <person name="Meyer W."/>
            <person name="Papon N."/>
            <person name="Bouchara J.P."/>
        </authorList>
    </citation>
    <scope>NUCLEOTIDE SEQUENCE [LARGE SCALE GENOMIC DNA]</scope>
    <source>
        <strain evidence="3 4">IHEM 14462</strain>
    </source>
</reference>
<proteinExistence type="predicted"/>
<evidence type="ECO:0000259" key="2">
    <source>
        <dbReference type="Pfam" id="PF14420"/>
    </source>
</evidence>
<feature type="compositionally biased region" description="Low complexity" evidence="1">
    <location>
        <begin position="580"/>
        <end position="599"/>
    </location>
</feature>
<dbReference type="OrthoDB" id="194358at2759"/>
<feature type="region of interest" description="Disordered" evidence="1">
    <location>
        <begin position="474"/>
        <end position="599"/>
    </location>
</feature>
<dbReference type="Proteomes" id="UP000028545">
    <property type="component" value="Unassembled WGS sequence"/>
</dbReference>
<dbReference type="PANTHER" id="PTHR38788">
    <property type="entry name" value="CLR5 DOMAIN-CONTAINING PROTEIN"/>
    <property type="match status" value="1"/>
</dbReference>
<organism evidence="3 4">
    <name type="scientific">Pseudallescheria apiosperma</name>
    <name type="common">Scedosporium apiospermum</name>
    <dbReference type="NCBI Taxonomy" id="563466"/>
    <lineage>
        <taxon>Eukaryota</taxon>
        <taxon>Fungi</taxon>
        <taxon>Dikarya</taxon>
        <taxon>Ascomycota</taxon>
        <taxon>Pezizomycotina</taxon>
        <taxon>Sordariomycetes</taxon>
        <taxon>Hypocreomycetidae</taxon>
        <taxon>Microascales</taxon>
        <taxon>Microascaceae</taxon>
        <taxon>Scedosporium</taxon>
    </lineage>
</organism>
<keyword evidence="4" id="KW-1185">Reference proteome</keyword>
<name>A0A084GH41_PSEDA</name>
<evidence type="ECO:0000256" key="1">
    <source>
        <dbReference type="SAM" id="MobiDB-lite"/>
    </source>
</evidence>
<feature type="compositionally biased region" description="Basic residues" evidence="1">
    <location>
        <begin position="521"/>
        <end position="530"/>
    </location>
</feature>
<feature type="compositionally biased region" description="Low complexity" evidence="1">
    <location>
        <begin position="36"/>
        <end position="52"/>
    </location>
</feature>
<feature type="region of interest" description="Disordered" evidence="1">
    <location>
        <begin position="1"/>
        <end position="125"/>
    </location>
</feature>
<dbReference type="RefSeq" id="XP_016646452.1">
    <property type="nucleotide sequence ID" value="XM_016783252.1"/>
</dbReference>
<feature type="domain" description="Clr5" evidence="2">
    <location>
        <begin position="685"/>
        <end position="737"/>
    </location>
</feature>
<feature type="compositionally biased region" description="Polar residues" evidence="1">
    <location>
        <begin position="547"/>
        <end position="561"/>
    </location>
</feature>
<dbReference type="Pfam" id="PF14420">
    <property type="entry name" value="Clr5"/>
    <property type="match status" value="1"/>
</dbReference>
<feature type="compositionally biased region" description="Polar residues" evidence="1">
    <location>
        <begin position="630"/>
        <end position="655"/>
    </location>
</feature>
<dbReference type="PANTHER" id="PTHR38788:SF3">
    <property type="entry name" value="CLR5 DOMAIN-CONTAINING PROTEIN"/>
    <property type="match status" value="1"/>
</dbReference>
<sequence>MFNHSPGKLRGGLGSRHGADPSPGGGGLDLGIENPNQQQQKQQQQQDQQQQHFLRHLHQFQNQPPQNRPQQQTHSSHHQPVFSDGLGFASPPAQDASSMHRFSTNMGPDQVHDPADGQDVTMGDAHEPEANVTNLIAHFENGKKKPPKPNKPSHIAAFNRSNNPLRVTSPTGEQFTSSSLRVRSGSIGRPPPVRFGSMGYQGHSGMRVSSPIASQSVEAYGNRTAGRSTTSRATAAATPTSPYTTIASSMDMPVPLRRQASTIGAMQVDGVTSLSSDNFLSPDAISPGPGSMGGGGAHSPFGFVDNGNRMVRSVQGHMLDTFGGTMGSPIIGTPTSPFGNMDYSAPRVVSPIQSPSVDPYGDIGVLAGIGVSNAAASPFDAMSAVDRVTSPMETRGVDAFDFRMDTKPPPQFVHTPTDAFQSLDPFQSLNPAVNHHQPAPPQVSFSGMASPSSTDPFGDIGLLIKQEPNVDQVEFGGLSPAPRSATTVHAPIDFSNPGYFQAQQPLQQSHSHQQHPQQPLHHTHQQHHPQQHQPQPPPPPAKKLFLSRSQQDMSGNQSTPGFNIWRPPVPSTPKPVLTHSQQASSGSISSSAAPNKSAAFLAQSRAELRIQTDHPNVMSHHQHQQQQQQPFSSTLSITSPTSAILPSSSTENPVQSPLAASPNPPPLPVRPTQQGSRPSREQVPAEAWESMKSTIRQLYLEERKPLKEVILVMAERHGFQATPKMYKTRFSQWGFVKNNTEEEVKKLLSMKFQRDAEGKVSEFVRNGRVINLGTYLKRKGVTEYDLVDFETPADLPSYVRCRTPTPPPAPGYLRSPELLRAQETVVGNLRKAFLHCRQSELDTKTTVGWTTVMVWGAGSTELLYEANKRVERGGAGQGVDLMEAFQQLEVDLQKLSPQSIKEVLMGMVHRDPGMMTALSKYLAAYSTTNYERLHPLRQIFTTLYEVQQKHGPMTLSDLVWDCIPTLADELESIYGRRHPYVARTWIDLALFYRHTNGERLQKLISEYQPHRRAVESKEGAHSPEAFAFRYTLLQLLHAVNPQSPALKAETLALWEELKDSGRTFLTRSSDANTYCVHDAVKVTPWTKRCKETYATIAELLQRYASVKVRFYFEENMHTDEYEHVPDAMSAWGFVMGQSVFSGNRVI</sequence>
<protein>
    <recommendedName>
        <fullName evidence="2">Clr5 domain-containing protein</fullName>
    </recommendedName>
</protein>